<accession>A0ABX7SL63</accession>
<dbReference type="PROSITE" id="PS51750">
    <property type="entry name" value="BRO_N"/>
    <property type="match status" value="1"/>
</dbReference>
<organism evidence="2 3">
    <name type="scientific">Brevundimonas pondensis</name>
    <dbReference type="NCBI Taxonomy" id="2774189"/>
    <lineage>
        <taxon>Bacteria</taxon>
        <taxon>Pseudomonadati</taxon>
        <taxon>Pseudomonadota</taxon>
        <taxon>Alphaproteobacteria</taxon>
        <taxon>Caulobacterales</taxon>
        <taxon>Caulobacteraceae</taxon>
        <taxon>Brevundimonas</taxon>
    </lineage>
</organism>
<dbReference type="Pfam" id="PF26567">
    <property type="entry name" value="BstA_C"/>
    <property type="match status" value="1"/>
</dbReference>
<dbReference type="Pfam" id="PF02498">
    <property type="entry name" value="Bro-N"/>
    <property type="match status" value="1"/>
</dbReference>
<protein>
    <submittedName>
        <fullName evidence="2">Bro-N domain-containing protein</fullName>
    </submittedName>
</protein>
<evidence type="ECO:0000259" key="1">
    <source>
        <dbReference type="PROSITE" id="PS51750"/>
    </source>
</evidence>
<feature type="domain" description="Bro-N" evidence="1">
    <location>
        <begin position="2"/>
        <end position="106"/>
    </location>
</feature>
<keyword evidence="3" id="KW-1185">Reference proteome</keyword>
<dbReference type="InterPro" id="IPR003497">
    <property type="entry name" value="BRO_N_domain"/>
</dbReference>
<evidence type="ECO:0000313" key="3">
    <source>
        <dbReference type="Proteomes" id="UP000663942"/>
    </source>
</evidence>
<gene>
    <name evidence="2" type="ORF">IFE19_16415</name>
</gene>
<proteinExistence type="predicted"/>
<dbReference type="RefSeq" id="WP_207824209.1">
    <property type="nucleotide sequence ID" value="NZ_CP062006.1"/>
</dbReference>
<dbReference type="Proteomes" id="UP000663942">
    <property type="component" value="Chromosome"/>
</dbReference>
<name>A0ABX7SL63_9CAUL</name>
<reference evidence="2 3" key="1">
    <citation type="submission" date="2020-09" db="EMBL/GenBank/DDBJ databases">
        <title>Brevundimonas sp. LVF1 isolated from an oligotrophic pond in Goettingen, Germany.</title>
        <authorList>
            <person name="Friedrich I."/>
            <person name="Klassen A."/>
            <person name="Neubauer H."/>
            <person name="Schneider D."/>
            <person name="Hertel R."/>
            <person name="Daniel R."/>
        </authorList>
    </citation>
    <scope>NUCLEOTIDE SEQUENCE [LARGE SCALE GENOMIC DNA]</scope>
    <source>
        <strain evidence="2 3">LVF1</strain>
    </source>
</reference>
<evidence type="ECO:0000313" key="2">
    <source>
        <dbReference type="EMBL" id="QTC87640.1"/>
    </source>
</evidence>
<dbReference type="EMBL" id="CP062006">
    <property type="protein sequence ID" value="QTC87640.1"/>
    <property type="molecule type" value="Genomic_DNA"/>
</dbReference>
<dbReference type="PANTHER" id="PTHR36180">
    <property type="entry name" value="DNA-BINDING PROTEIN-RELATED-RELATED"/>
    <property type="match status" value="1"/>
</dbReference>
<sequence length="266" mass="30501">MQYALQVFETEDHLQFRTFDVNGEPWFSLADACSALDIKNASDAAGRLDEDEKGVVQTDTLGGTQKIRIINESGLWNLVMRSDKPEAKRFKKWVTGTVLPQIRKTGSFGQQRMPLFLQRYSANHNRVSAGHFSVIQVLATHLYGPLEFAGHVMADRSLDGKEMRPENSVGRLFSDWLKRNHPEANDQFSYYIHWTPQAEFPARQYPNSMYGLFVEFMQETWIPQCTSYFKGRDPGVLPHLPKLLPANDARGGMMRLPTMRRRKTSN</sequence>
<dbReference type="PANTHER" id="PTHR36180:SF2">
    <property type="entry name" value="BRO FAMILY PROTEIN"/>
    <property type="match status" value="1"/>
</dbReference>
<dbReference type="SMART" id="SM01040">
    <property type="entry name" value="Bro-N"/>
    <property type="match status" value="1"/>
</dbReference>
<dbReference type="InterPro" id="IPR058744">
    <property type="entry name" value="BstA-like_C"/>
</dbReference>